<evidence type="ECO:0000256" key="6">
    <source>
        <dbReference type="PIRSR" id="PIRSR600223-1"/>
    </source>
</evidence>
<evidence type="ECO:0000256" key="5">
    <source>
        <dbReference type="ARBA" id="ARBA00022801"/>
    </source>
</evidence>
<dbReference type="PROSITE" id="PS00761">
    <property type="entry name" value="SPASE_I_3"/>
    <property type="match status" value="1"/>
</dbReference>
<evidence type="ECO:0000313" key="13">
    <source>
        <dbReference type="Proteomes" id="UP000275024"/>
    </source>
</evidence>
<dbReference type="Pfam" id="PF10502">
    <property type="entry name" value="Peptidase_S26"/>
    <property type="match status" value="1"/>
</dbReference>
<dbReference type="EMBL" id="RBDX01000019">
    <property type="protein sequence ID" value="RKN06661.1"/>
    <property type="molecule type" value="Genomic_DNA"/>
</dbReference>
<comment type="catalytic activity">
    <reaction evidence="1 7">
        <text>Cleavage of hydrophobic, N-terminal signal or leader sequences from secreted and periplasmic proteins.</text>
        <dbReference type="EC" id="3.4.21.89"/>
    </reaction>
</comment>
<sequence length="390" mass="42656">MGERGKPRASRRRAPEPSPPDDLAAGPSDPGEPHPTLRGPGEGRADRRRAAKRIKRRRRLRTTREIPILIGTALLIALVLKTFLVQAFVIPSGSMEETIRVDDRVLVDKLTPWFGWEPSRGEVVVFKDPGGWLETSGTEESTDQGPFGIRHIRSALTWIGLLPSADDQDLIKRVIGVGGDTVVCCDPEGRVMVNGVPLEEPYLYPGDPPSQIEFDVTVPEGRIFVMGDHRSNSADSRYHLDEDGHGTVPEDLVVGRAMVIAWPFGHWKGLDGTDAFSSVPDAAPTEGAVDARAYQGENGPREENELARLPIPAELPLVMGVVGLLRRRDRLDGPERSVRSECGGRSGGCPVRRGRPGGPSGESRPWRRTRRRTPRRRPGARAPGGRPDPG</sequence>
<feature type="active site" evidence="6">
    <location>
        <position position="94"/>
    </location>
</feature>
<feature type="compositionally biased region" description="Basic residues" evidence="8">
    <location>
        <begin position="366"/>
        <end position="379"/>
    </location>
</feature>
<name>A0A3A9W069_9ACTN</name>
<dbReference type="CDD" id="cd06530">
    <property type="entry name" value="S26_SPase_I"/>
    <property type="match status" value="1"/>
</dbReference>
<feature type="transmembrane region" description="Helical" evidence="7">
    <location>
        <begin position="66"/>
        <end position="90"/>
    </location>
</feature>
<dbReference type="RefSeq" id="WP_120698636.1">
    <property type="nucleotide sequence ID" value="NZ_RBDX01000019.1"/>
</dbReference>
<dbReference type="Proteomes" id="UP000268652">
    <property type="component" value="Unassembled WGS sequence"/>
</dbReference>
<dbReference type="GO" id="GO:0006465">
    <property type="term" value="P:signal peptide processing"/>
    <property type="evidence" value="ECO:0007669"/>
    <property type="project" value="InterPro"/>
</dbReference>
<dbReference type="GO" id="GO:0005886">
    <property type="term" value="C:plasma membrane"/>
    <property type="evidence" value="ECO:0007669"/>
    <property type="project" value="UniProtKB-SubCell"/>
</dbReference>
<feature type="compositionally biased region" description="Low complexity" evidence="8">
    <location>
        <begin position="380"/>
        <end position="390"/>
    </location>
</feature>
<keyword evidence="5 7" id="KW-0378">Hydrolase</keyword>
<keyword evidence="12" id="KW-1185">Reference proteome</keyword>
<dbReference type="PANTHER" id="PTHR43390:SF1">
    <property type="entry name" value="CHLOROPLAST PROCESSING PEPTIDASE"/>
    <property type="match status" value="1"/>
</dbReference>
<keyword evidence="7" id="KW-0645">Protease</keyword>
<feature type="compositionally biased region" description="Basic residues" evidence="8">
    <location>
        <begin position="46"/>
        <end position="56"/>
    </location>
</feature>
<dbReference type="InterPro" id="IPR036286">
    <property type="entry name" value="LexA/Signal_pep-like_sf"/>
</dbReference>
<evidence type="ECO:0000256" key="7">
    <source>
        <dbReference type="RuleBase" id="RU362042"/>
    </source>
</evidence>
<dbReference type="PANTHER" id="PTHR43390">
    <property type="entry name" value="SIGNAL PEPTIDASE I"/>
    <property type="match status" value="1"/>
</dbReference>
<comment type="similarity">
    <text evidence="3 7">Belongs to the peptidase S26 family.</text>
</comment>
<keyword evidence="7" id="KW-0812">Transmembrane</keyword>
<feature type="region of interest" description="Disordered" evidence="8">
    <location>
        <begin position="333"/>
        <end position="390"/>
    </location>
</feature>
<dbReference type="InterPro" id="IPR019533">
    <property type="entry name" value="Peptidase_S26"/>
</dbReference>
<dbReference type="GO" id="GO:0009003">
    <property type="term" value="F:signal peptidase activity"/>
    <property type="evidence" value="ECO:0007669"/>
    <property type="project" value="UniProtKB-EC"/>
</dbReference>
<protein>
    <recommendedName>
        <fullName evidence="4 7">Signal peptidase I</fullName>
        <ecNumber evidence="4 7">3.4.21.89</ecNumber>
    </recommendedName>
</protein>
<evidence type="ECO:0000256" key="2">
    <source>
        <dbReference type="ARBA" id="ARBA00004401"/>
    </source>
</evidence>
<dbReference type="GO" id="GO:0004252">
    <property type="term" value="F:serine-type endopeptidase activity"/>
    <property type="evidence" value="ECO:0007669"/>
    <property type="project" value="InterPro"/>
</dbReference>
<evidence type="ECO:0000256" key="8">
    <source>
        <dbReference type="SAM" id="MobiDB-lite"/>
    </source>
</evidence>
<keyword evidence="7" id="KW-0472">Membrane</keyword>
<dbReference type="Gene3D" id="2.10.109.10">
    <property type="entry name" value="Umud Fragment, subunit A"/>
    <property type="match status" value="1"/>
</dbReference>
<reference evidence="12 13" key="1">
    <citation type="submission" date="2018-09" db="EMBL/GenBank/DDBJ databases">
        <title>Streptomyces sp. nov. DS1-2, an endophytic actinomycete isolated from roots of Dendrobium scabrilingue.</title>
        <authorList>
            <person name="Kuncharoen N."/>
            <person name="Kudo T."/>
            <person name="Ohkuma M."/>
            <person name="Yuki M."/>
            <person name="Tanasupawat S."/>
        </authorList>
    </citation>
    <scope>NUCLEOTIDE SEQUENCE [LARGE SCALE GENOMIC DNA]</scope>
    <source>
        <strain evidence="10 13">AZ1-7</strain>
        <strain evidence="11 12">DS1-2</strain>
    </source>
</reference>
<proteinExistence type="inferred from homology"/>
<feature type="region of interest" description="Disordered" evidence="8">
    <location>
        <begin position="1"/>
        <end position="56"/>
    </location>
</feature>
<evidence type="ECO:0000256" key="4">
    <source>
        <dbReference type="ARBA" id="ARBA00013208"/>
    </source>
</evidence>
<keyword evidence="7" id="KW-1133">Transmembrane helix</keyword>
<comment type="caution">
    <text evidence="10">The sequence shown here is derived from an EMBL/GenBank/DDBJ whole genome shotgun (WGS) entry which is preliminary data.</text>
</comment>
<dbReference type="SUPFAM" id="SSF51306">
    <property type="entry name" value="LexA/Signal peptidase"/>
    <property type="match status" value="1"/>
</dbReference>
<dbReference type="PRINTS" id="PR00727">
    <property type="entry name" value="LEADERPTASE"/>
</dbReference>
<organism evidence="10 13">
    <name type="scientific">Streptomyces radicis</name>
    <dbReference type="NCBI Taxonomy" id="1750517"/>
    <lineage>
        <taxon>Bacteria</taxon>
        <taxon>Bacillati</taxon>
        <taxon>Actinomycetota</taxon>
        <taxon>Actinomycetes</taxon>
        <taxon>Kitasatosporales</taxon>
        <taxon>Streptomycetaceae</taxon>
        <taxon>Streptomyces</taxon>
    </lineage>
</organism>
<dbReference type="InterPro" id="IPR000223">
    <property type="entry name" value="Pept_S26A_signal_pept_1"/>
</dbReference>
<evidence type="ECO:0000256" key="1">
    <source>
        <dbReference type="ARBA" id="ARBA00000677"/>
    </source>
</evidence>
<dbReference type="EMBL" id="RBDY01000017">
    <property type="protein sequence ID" value="RKN19286.1"/>
    <property type="molecule type" value="Genomic_DNA"/>
</dbReference>
<feature type="domain" description="Peptidase S26" evidence="9">
    <location>
        <begin position="68"/>
        <end position="262"/>
    </location>
</feature>
<evidence type="ECO:0000313" key="12">
    <source>
        <dbReference type="Proteomes" id="UP000268652"/>
    </source>
</evidence>
<dbReference type="EC" id="3.4.21.89" evidence="4 7"/>
<accession>A0A3A9W069</accession>
<dbReference type="AlphaFoldDB" id="A0A3A9W069"/>
<dbReference type="NCBIfam" id="TIGR02227">
    <property type="entry name" value="sigpep_I_bact"/>
    <property type="match status" value="1"/>
</dbReference>
<feature type="active site" evidence="6">
    <location>
        <position position="172"/>
    </location>
</feature>
<evidence type="ECO:0000313" key="10">
    <source>
        <dbReference type="EMBL" id="RKN06661.1"/>
    </source>
</evidence>
<evidence type="ECO:0000256" key="3">
    <source>
        <dbReference type="ARBA" id="ARBA00009370"/>
    </source>
</evidence>
<dbReference type="OrthoDB" id="9815782at2"/>
<dbReference type="Proteomes" id="UP000275024">
    <property type="component" value="Unassembled WGS sequence"/>
</dbReference>
<gene>
    <name evidence="10" type="primary">lepB</name>
    <name evidence="11" type="ORF">D7318_20800</name>
    <name evidence="10" type="ORF">D7319_21335</name>
</gene>
<evidence type="ECO:0000259" key="9">
    <source>
        <dbReference type="Pfam" id="PF10502"/>
    </source>
</evidence>
<comment type="subcellular location">
    <subcellularLocation>
        <location evidence="2">Cell membrane</location>
        <topology evidence="2">Single-pass type II membrane protein</topology>
    </subcellularLocation>
    <subcellularLocation>
        <location evidence="7">Membrane</location>
        <topology evidence="7">Single-pass type II membrane protein</topology>
    </subcellularLocation>
</comment>
<dbReference type="InterPro" id="IPR019758">
    <property type="entry name" value="Pept_S26A_signal_pept_1_CS"/>
</dbReference>
<evidence type="ECO:0000313" key="11">
    <source>
        <dbReference type="EMBL" id="RKN19286.1"/>
    </source>
</evidence>